<reference evidence="2" key="1">
    <citation type="journal article" date="2006" name="Plant Cell">
        <title>Independent ancient polyploidy events in the sister families Brassicaceae and Cleomaceae.</title>
        <authorList>
            <person name="Schranz M.E."/>
            <person name="Mitchell-Olds T."/>
        </authorList>
    </citation>
    <scope>NUCLEOTIDE SEQUENCE</scope>
</reference>
<proteinExistence type="predicted"/>
<feature type="region of interest" description="Disordered" evidence="1">
    <location>
        <begin position="1"/>
        <end position="21"/>
    </location>
</feature>
<accession>Q1KUR7</accession>
<protein>
    <submittedName>
        <fullName evidence="2">Uncharacterized protein</fullName>
    </submittedName>
</protein>
<name>Q1KUR7_9ROSI</name>
<evidence type="ECO:0000313" key="2">
    <source>
        <dbReference type="EMBL" id="ABD96918.1"/>
    </source>
</evidence>
<feature type="compositionally biased region" description="Basic and acidic residues" evidence="1">
    <location>
        <begin position="8"/>
        <end position="21"/>
    </location>
</feature>
<sequence>MSAINGVIEEKDRERNLKNFPGGEREREIHNVAAAYKETEKRNERMRMGFIKEEAKRETVGKYEDDTHTASFS</sequence>
<organism evidence="2">
    <name type="scientific">Tarenaya spinosa</name>
    <dbReference type="NCBI Taxonomy" id="228870"/>
    <lineage>
        <taxon>Eukaryota</taxon>
        <taxon>Viridiplantae</taxon>
        <taxon>Streptophyta</taxon>
        <taxon>Embryophyta</taxon>
        <taxon>Tracheophyta</taxon>
        <taxon>Spermatophyta</taxon>
        <taxon>Magnoliopsida</taxon>
        <taxon>eudicotyledons</taxon>
        <taxon>Gunneridae</taxon>
        <taxon>Pentapetalae</taxon>
        <taxon>rosids</taxon>
        <taxon>malvids</taxon>
        <taxon>Brassicales</taxon>
        <taxon>Cleomaceae</taxon>
        <taxon>New World clade</taxon>
        <taxon>Tarenaya</taxon>
    </lineage>
</organism>
<evidence type="ECO:0000256" key="1">
    <source>
        <dbReference type="SAM" id="MobiDB-lite"/>
    </source>
</evidence>
<dbReference type="EMBL" id="DQ415921">
    <property type="protein sequence ID" value="ABD96918.1"/>
    <property type="molecule type" value="Genomic_DNA"/>
</dbReference>
<dbReference type="AlphaFoldDB" id="Q1KUR7"/>